<proteinExistence type="predicted"/>
<evidence type="ECO:0000313" key="2">
    <source>
        <dbReference type="Proteomes" id="UP000391919"/>
    </source>
</evidence>
<reference evidence="1 2" key="1">
    <citation type="submission" date="2019-09" db="EMBL/GenBank/DDBJ databases">
        <title>Draft genome sequence of Bacillus sp. JC-7.</title>
        <authorList>
            <person name="Tanaka N."/>
            <person name="Shiwa Y."/>
            <person name="Fujita N."/>
            <person name="Tanasupawat S."/>
        </authorList>
    </citation>
    <scope>NUCLEOTIDE SEQUENCE [LARGE SCALE GENOMIC DNA]</scope>
    <source>
        <strain evidence="1 2">JC-7</strain>
    </source>
</reference>
<comment type="caution">
    <text evidence="1">The sequence shown here is derived from an EMBL/GenBank/DDBJ whole genome shotgun (WGS) entry which is preliminary data.</text>
</comment>
<dbReference type="Proteomes" id="UP000391919">
    <property type="component" value="Unassembled WGS sequence"/>
</dbReference>
<protein>
    <submittedName>
        <fullName evidence="1">Uncharacterized protein</fullName>
    </submittedName>
</protein>
<sequence length="41" mass="4582">MEDKNKKDPEQKTAPIPVLSKIHIVNGRMIALAERVVDTPV</sequence>
<gene>
    <name evidence="1" type="ORF">BpJC7_31990</name>
</gene>
<dbReference type="RefSeq" id="WP_259370071.1">
    <property type="nucleotide sequence ID" value="NZ_BKZP01000058.1"/>
</dbReference>
<organism evidence="1 2">
    <name type="scientific">Weizmannia acidilactici</name>
    <dbReference type="NCBI Taxonomy" id="2607726"/>
    <lineage>
        <taxon>Bacteria</taxon>
        <taxon>Bacillati</taxon>
        <taxon>Bacillota</taxon>
        <taxon>Bacilli</taxon>
        <taxon>Bacillales</taxon>
        <taxon>Bacillaceae</taxon>
        <taxon>Heyndrickxia</taxon>
    </lineage>
</organism>
<keyword evidence="2" id="KW-1185">Reference proteome</keyword>
<evidence type="ECO:0000313" key="1">
    <source>
        <dbReference type="EMBL" id="GER71896.1"/>
    </source>
</evidence>
<name>A0A5J4JAY5_9BACI</name>
<dbReference type="EMBL" id="BKZQ01000090">
    <property type="protein sequence ID" value="GER71896.1"/>
    <property type="molecule type" value="Genomic_DNA"/>
</dbReference>
<dbReference type="AlphaFoldDB" id="A0A5J4JAY5"/>
<accession>A0A5J4JAY5</accession>